<reference evidence="5" key="1">
    <citation type="submission" date="2020-05" db="EMBL/GenBank/DDBJ databases">
        <title>Mycena genomes resolve the evolution of fungal bioluminescence.</title>
        <authorList>
            <person name="Tsai I.J."/>
        </authorList>
    </citation>
    <scope>NUCLEOTIDE SEQUENCE</scope>
    <source>
        <strain evidence="5">110903Hualien_Pintung</strain>
    </source>
</reference>
<evidence type="ECO:0000313" key="6">
    <source>
        <dbReference type="Proteomes" id="UP000613580"/>
    </source>
</evidence>
<dbReference type="Proteomes" id="UP000613580">
    <property type="component" value="Unassembled WGS sequence"/>
</dbReference>
<dbReference type="PROSITE" id="PS51891">
    <property type="entry name" value="CENP_V_GFA"/>
    <property type="match status" value="2"/>
</dbReference>
<comment type="caution">
    <text evidence="5">The sequence shown here is derived from an EMBL/GenBank/DDBJ whole genome shotgun (WGS) entry which is preliminary data.</text>
</comment>
<evidence type="ECO:0000256" key="1">
    <source>
        <dbReference type="ARBA" id="ARBA00005495"/>
    </source>
</evidence>
<evidence type="ECO:0000256" key="3">
    <source>
        <dbReference type="ARBA" id="ARBA00022833"/>
    </source>
</evidence>
<dbReference type="PANTHER" id="PTHR28620">
    <property type="entry name" value="CENTROMERE PROTEIN V"/>
    <property type="match status" value="1"/>
</dbReference>
<feature type="domain" description="CENP-V/GFA" evidence="4">
    <location>
        <begin position="144"/>
        <end position="266"/>
    </location>
</feature>
<dbReference type="EMBL" id="JACAZE010000019">
    <property type="protein sequence ID" value="KAF7294133.1"/>
    <property type="molecule type" value="Genomic_DNA"/>
</dbReference>
<evidence type="ECO:0000256" key="2">
    <source>
        <dbReference type="ARBA" id="ARBA00022723"/>
    </source>
</evidence>
<name>A0A8H6S796_MYCCL</name>
<feature type="domain" description="CENP-V/GFA" evidence="4">
    <location>
        <begin position="8"/>
        <end position="127"/>
    </location>
</feature>
<comment type="similarity">
    <text evidence="1">Belongs to the Gfa family.</text>
</comment>
<dbReference type="GO" id="GO:0016846">
    <property type="term" value="F:carbon-sulfur lyase activity"/>
    <property type="evidence" value="ECO:0007669"/>
    <property type="project" value="InterPro"/>
</dbReference>
<dbReference type="GO" id="GO:0046872">
    <property type="term" value="F:metal ion binding"/>
    <property type="evidence" value="ECO:0007669"/>
    <property type="project" value="UniProtKB-KW"/>
</dbReference>
<dbReference type="InterPro" id="IPR006913">
    <property type="entry name" value="CENP-V/GFA"/>
</dbReference>
<keyword evidence="3" id="KW-0862">Zinc</keyword>
<dbReference type="InterPro" id="IPR052355">
    <property type="entry name" value="CENP-V-like"/>
</dbReference>
<evidence type="ECO:0000313" key="5">
    <source>
        <dbReference type="EMBL" id="KAF7294133.1"/>
    </source>
</evidence>
<keyword evidence="2" id="KW-0479">Metal-binding</keyword>
<gene>
    <name evidence="5" type="ORF">HMN09_01141700</name>
</gene>
<protein>
    <submittedName>
        <fullName evidence="5">GFA domain-containing protein</fullName>
    </submittedName>
</protein>
<dbReference type="Pfam" id="PF04828">
    <property type="entry name" value="GFA"/>
    <property type="match status" value="2"/>
</dbReference>
<accession>A0A8H6S796</accession>
<dbReference type="InterPro" id="IPR011057">
    <property type="entry name" value="Mss4-like_sf"/>
</dbReference>
<dbReference type="OrthoDB" id="2993351at2759"/>
<proteinExistence type="inferred from homology"/>
<evidence type="ECO:0000259" key="4">
    <source>
        <dbReference type="PROSITE" id="PS51891"/>
    </source>
</evidence>
<dbReference type="SUPFAM" id="SSF51316">
    <property type="entry name" value="Mss4-like"/>
    <property type="match status" value="2"/>
</dbReference>
<keyword evidence="6" id="KW-1185">Reference proteome</keyword>
<dbReference type="Gene3D" id="2.170.150.70">
    <property type="match status" value="2"/>
</dbReference>
<dbReference type="AlphaFoldDB" id="A0A8H6S796"/>
<sequence length="278" mass="30509">MTTELVEYQGNCHCGAFKFSFKAPKVTEAGPCDCSICARNDYLWTKPTEFTVTKGDENTTLTQYTFGSGNFTHKFCPTCGTSVMSRAGPAIGGGFVIVNLRCVQGIDFPSLKIKDHFKGSAHGAPYEPPAPVPVESVPEGATVYHGNCRCGAVAFTLVSKEKVTEANECNCSICWRDGALWTYPSTKDITFRGLESATEYTFAAKLTYHGFCKICGVSVFERFVGSEPPVRSRPEYQGKDRNNFTALNVRTFNGFNLGELKLEKTDGLSELPLYEVPE</sequence>
<organism evidence="5 6">
    <name type="scientific">Mycena chlorophos</name>
    <name type="common">Agaric fungus</name>
    <name type="synonym">Agaricus chlorophos</name>
    <dbReference type="NCBI Taxonomy" id="658473"/>
    <lineage>
        <taxon>Eukaryota</taxon>
        <taxon>Fungi</taxon>
        <taxon>Dikarya</taxon>
        <taxon>Basidiomycota</taxon>
        <taxon>Agaricomycotina</taxon>
        <taxon>Agaricomycetes</taxon>
        <taxon>Agaricomycetidae</taxon>
        <taxon>Agaricales</taxon>
        <taxon>Marasmiineae</taxon>
        <taxon>Mycenaceae</taxon>
        <taxon>Mycena</taxon>
    </lineage>
</organism>
<dbReference type="PANTHER" id="PTHR28620:SF1">
    <property type="entry name" value="CENP-V_GFA DOMAIN-CONTAINING PROTEIN"/>
    <property type="match status" value="1"/>
</dbReference>